<evidence type="ECO:0000313" key="3">
    <source>
        <dbReference type="Proteomes" id="UP000230292"/>
    </source>
</evidence>
<dbReference type="PANTHER" id="PTHR40076">
    <property type="entry name" value="MEMBRANE PROTEIN-RELATED"/>
    <property type="match status" value="1"/>
</dbReference>
<feature type="transmembrane region" description="Helical" evidence="1">
    <location>
        <begin position="100"/>
        <end position="120"/>
    </location>
</feature>
<sequence>MEKVIQDGAAVRFGWQTFKDNVGFLIGAMVVTLVALLVLFGVAFGLGNYSMTLSAIAMIAYYALAIVVGIGWMKIALTFVDGGKPTYADLFKHWNLFLKYFGVSLLYALIVMGGTLLFVIPGMYWSLKFYFAPFLVIDKGMGPIEALKESARLTDGVKWDLFGFMMVAGTVAMLGYIALFVGVIVSAPVAGLALAFVYRKVQQQSGEAAATMAAPTQTPTV</sequence>
<protein>
    <recommendedName>
        <fullName evidence="4">Glycerophosphoryl diester phosphodiesterase membrane domain-containing protein</fullName>
    </recommendedName>
</protein>
<keyword evidence="1" id="KW-0472">Membrane</keyword>
<organism evidence="2 3">
    <name type="scientific">Candidatus Kerfeldbacteria bacterium CG15_BIG_FIL_POST_REV_8_21_14_020_45_12</name>
    <dbReference type="NCBI Taxonomy" id="2014247"/>
    <lineage>
        <taxon>Bacteria</taxon>
        <taxon>Candidatus Kerfeldiibacteriota</taxon>
    </lineage>
</organism>
<dbReference type="EMBL" id="PFGC01000007">
    <property type="protein sequence ID" value="PIW37376.1"/>
    <property type="molecule type" value="Genomic_DNA"/>
</dbReference>
<proteinExistence type="predicted"/>
<reference evidence="2 3" key="1">
    <citation type="submission" date="2017-09" db="EMBL/GenBank/DDBJ databases">
        <title>Depth-based differentiation of microbial function through sediment-hosted aquifers and enrichment of novel symbionts in the deep terrestrial subsurface.</title>
        <authorList>
            <person name="Probst A.J."/>
            <person name="Ladd B."/>
            <person name="Jarett J.K."/>
            <person name="Geller-Mcgrath D.E."/>
            <person name="Sieber C.M."/>
            <person name="Emerson J.B."/>
            <person name="Anantharaman K."/>
            <person name="Thomas B.C."/>
            <person name="Malmstrom R."/>
            <person name="Stieglmeier M."/>
            <person name="Klingl A."/>
            <person name="Woyke T."/>
            <person name="Ryan C.M."/>
            <person name="Banfield J.F."/>
        </authorList>
    </citation>
    <scope>NUCLEOTIDE SEQUENCE [LARGE SCALE GENOMIC DNA]</scope>
    <source>
        <strain evidence="2">CG15_BIG_FIL_POST_REV_8_21_14_020_45_12</strain>
    </source>
</reference>
<dbReference type="Proteomes" id="UP000230292">
    <property type="component" value="Unassembled WGS sequence"/>
</dbReference>
<dbReference type="AlphaFoldDB" id="A0A2M7H574"/>
<evidence type="ECO:0008006" key="4">
    <source>
        <dbReference type="Google" id="ProtNLM"/>
    </source>
</evidence>
<keyword evidence="1" id="KW-1133">Transmembrane helix</keyword>
<dbReference type="PANTHER" id="PTHR40076:SF1">
    <property type="entry name" value="MEMBRANE PROTEIN"/>
    <property type="match status" value="1"/>
</dbReference>
<comment type="caution">
    <text evidence="2">The sequence shown here is derived from an EMBL/GenBank/DDBJ whole genome shotgun (WGS) entry which is preliminary data.</text>
</comment>
<name>A0A2M7H574_9BACT</name>
<accession>A0A2M7H574</accession>
<feature type="transmembrane region" description="Helical" evidence="1">
    <location>
        <begin position="59"/>
        <end position="80"/>
    </location>
</feature>
<evidence type="ECO:0000256" key="1">
    <source>
        <dbReference type="SAM" id="Phobius"/>
    </source>
</evidence>
<gene>
    <name evidence="2" type="ORF">COW24_00360</name>
</gene>
<dbReference type="InterPro" id="IPR010380">
    <property type="entry name" value="DUF975"/>
</dbReference>
<evidence type="ECO:0000313" key="2">
    <source>
        <dbReference type="EMBL" id="PIW37376.1"/>
    </source>
</evidence>
<feature type="transmembrane region" description="Helical" evidence="1">
    <location>
        <begin position="22"/>
        <end position="47"/>
    </location>
</feature>
<feature type="transmembrane region" description="Helical" evidence="1">
    <location>
        <begin position="164"/>
        <end position="197"/>
    </location>
</feature>
<keyword evidence="1" id="KW-0812">Transmembrane</keyword>